<protein>
    <submittedName>
        <fullName evidence="1">Uncharacterized protein</fullName>
    </submittedName>
</protein>
<evidence type="ECO:0000313" key="1">
    <source>
        <dbReference type="EMBL" id="PBJ95028.1"/>
    </source>
</evidence>
<comment type="caution">
    <text evidence="1">The sequence shown here is derived from an EMBL/GenBank/DDBJ whole genome shotgun (WGS) entry which is preliminary data.</text>
</comment>
<sequence length="68" mass="7440">MCRLIWPLRGRARSHKVPRSSVGDRPVLWAALSRRELNPQTVRVPCGSGFSREESNAVHGTGCAGVRG</sequence>
<proteinExistence type="predicted"/>
<gene>
    <name evidence="1" type="ORF">CMV24_13865</name>
</gene>
<dbReference type="EMBL" id="NTME01000011">
    <property type="protein sequence ID" value="PBJ95028.1"/>
    <property type="molecule type" value="Genomic_DNA"/>
</dbReference>
<organism evidence="1 2">
    <name type="scientific">Pseudomonas plecoglossicida</name>
    <dbReference type="NCBI Taxonomy" id="70775"/>
    <lineage>
        <taxon>Bacteria</taxon>
        <taxon>Pseudomonadati</taxon>
        <taxon>Pseudomonadota</taxon>
        <taxon>Gammaproteobacteria</taxon>
        <taxon>Pseudomonadales</taxon>
        <taxon>Pseudomonadaceae</taxon>
        <taxon>Pseudomonas</taxon>
    </lineage>
</organism>
<name>A0A2A3M4L2_PSEDL</name>
<dbReference type="Proteomes" id="UP000218102">
    <property type="component" value="Unassembled WGS sequence"/>
</dbReference>
<accession>A0A2A3M4L2</accession>
<evidence type="ECO:0000313" key="2">
    <source>
        <dbReference type="Proteomes" id="UP000218102"/>
    </source>
</evidence>
<reference evidence="1 2" key="1">
    <citation type="submission" date="2017-09" db="EMBL/GenBank/DDBJ databases">
        <authorList>
            <person name="Ehlers B."/>
            <person name="Leendertz F.H."/>
        </authorList>
    </citation>
    <scope>NUCLEOTIDE SEQUENCE [LARGE SCALE GENOMIC DNA]</scope>
    <source>
        <strain evidence="1 2">DJ-1</strain>
    </source>
</reference>
<dbReference type="AlphaFoldDB" id="A0A2A3M4L2"/>